<dbReference type="FunFam" id="3.40.50.1980:FF:000026">
    <property type="entry name" value="Histidinol dehydrogenase"/>
    <property type="match status" value="1"/>
</dbReference>
<accession>A0A1H3FAY0</accession>
<dbReference type="AlphaFoldDB" id="A0A1H3FAY0"/>
<dbReference type="PANTHER" id="PTHR21256">
    <property type="entry name" value="HISTIDINOL DEHYDROGENASE HDH"/>
    <property type="match status" value="1"/>
</dbReference>
<proteinExistence type="inferred from homology"/>
<comment type="pathway">
    <text evidence="2 13">Amino-acid biosynthesis; L-histidine biosynthesis; L-histidine from 5-phospho-alpha-D-ribose 1-diphosphate: step 9/9.</text>
</comment>
<gene>
    <name evidence="13" type="primary">hisD</name>
    <name evidence="20" type="ORF">SAMN05444358_11416</name>
</gene>
<evidence type="ECO:0000256" key="19">
    <source>
        <dbReference type="RuleBase" id="RU004175"/>
    </source>
</evidence>
<keyword evidence="7 13" id="KW-0479">Metal-binding</keyword>
<dbReference type="PROSITE" id="PS00611">
    <property type="entry name" value="HISOL_DEHYDROGENASE"/>
    <property type="match status" value="1"/>
</dbReference>
<evidence type="ECO:0000256" key="9">
    <source>
        <dbReference type="ARBA" id="ARBA00023002"/>
    </source>
</evidence>
<evidence type="ECO:0000256" key="4">
    <source>
        <dbReference type="ARBA" id="ARBA00012965"/>
    </source>
</evidence>
<dbReference type="FunFam" id="3.40.50.1980:FF:000010">
    <property type="entry name" value="Histidinol dehydrogenase"/>
    <property type="match status" value="1"/>
</dbReference>
<dbReference type="NCBIfam" id="TIGR00069">
    <property type="entry name" value="hisD"/>
    <property type="match status" value="1"/>
</dbReference>
<evidence type="ECO:0000256" key="11">
    <source>
        <dbReference type="ARBA" id="ARBA00023102"/>
    </source>
</evidence>
<dbReference type="GO" id="GO:0004399">
    <property type="term" value="F:histidinol dehydrogenase activity"/>
    <property type="evidence" value="ECO:0007669"/>
    <property type="project" value="UniProtKB-UniRule"/>
</dbReference>
<keyword evidence="21" id="KW-1185">Reference proteome</keyword>
<feature type="binding site" evidence="13 17">
    <location>
        <position position="328"/>
    </location>
    <ligand>
        <name>substrate</name>
    </ligand>
</feature>
<evidence type="ECO:0000313" key="21">
    <source>
        <dbReference type="Proteomes" id="UP000183400"/>
    </source>
</evidence>
<dbReference type="Gene3D" id="3.40.50.1980">
    <property type="entry name" value="Nitrogenase molybdenum iron protein domain"/>
    <property type="match status" value="2"/>
</dbReference>
<dbReference type="InterPro" id="IPR022695">
    <property type="entry name" value="Histidinol_DH_monofunct"/>
</dbReference>
<feature type="binding site" evidence="13 17">
    <location>
        <position position="415"/>
    </location>
    <ligand>
        <name>substrate</name>
    </ligand>
</feature>
<evidence type="ECO:0000256" key="3">
    <source>
        <dbReference type="ARBA" id="ARBA00010178"/>
    </source>
</evidence>
<dbReference type="GO" id="GO:0005829">
    <property type="term" value="C:cytosol"/>
    <property type="evidence" value="ECO:0007669"/>
    <property type="project" value="TreeGrafter"/>
</dbReference>
<dbReference type="RefSeq" id="WP_074739271.1">
    <property type="nucleotide sequence ID" value="NZ_FNNP01000014.1"/>
</dbReference>
<evidence type="ECO:0000256" key="16">
    <source>
        <dbReference type="PIRSR" id="PIRSR000099-2"/>
    </source>
</evidence>
<keyword evidence="11 13" id="KW-0368">Histidine biosynthesis</keyword>
<evidence type="ECO:0000256" key="8">
    <source>
        <dbReference type="ARBA" id="ARBA00022833"/>
    </source>
</evidence>
<feature type="binding site" evidence="13 18">
    <location>
        <position position="259"/>
    </location>
    <ligand>
        <name>Zn(2+)</name>
        <dbReference type="ChEBI" id="CHEBI:29105"/>
    </ligand>
</feature>
<comment type="similarity">
    <text evidence="3 13 14 19">Belongs to the histidinol dehydrogenase family.</text>
</comment>
<dbReference type="GO" id="GO:0051287">
    <property type="term" value="F:NAD binding"/>
    <property type="evidence" value="ECO:0007669"/>
    <property type="project" value="InterPro"/>
</dbReference>
<evidence type="ECO:0000256" key="5">
    <source>
        <dbReference type="ARBA" id="ARBA00016531"/>
    </source>
</evidence>
<feature type="binding site" evidence="13 16">
    <location>
        <position position="214"/>
    </location>
    <ligand>
        <name>NAD(+)</name>
        <dbReference type="ChEBI" id="CHEBI:57540"/>
    </ligand>
</feature>
<feature type="binding site" evidence="13 16">
    <location>
        <position position="191"/>
    </location>
    <ligand>
        <name>NAD(+)</name>
        <dbReference type="ChEBI" id="CHEBI:57540"/>
    </ligand>
</feature>
<dbReference type="OrthoDB" id="9805269at2"/>
<feature type="binding site" evidence="13 16">
    <location>
        <position position="130"/>
    </location>
    <ligand>
        <name>NAD(+)</name>
        <dbReference type="ChEBI" id="CHEBI:57540"/>
    </ligand>
</feature>
<feature type="binding site" evidence="13 17">
    <location>
        <position position="420"/>
    </location>
    <ligand>
        <name>substrate</name>
    </ligand>
</feature>
<sequence>MPVFLDTISADFETAFQALLSAKREDSPDVDVVVAQIIEDVRTRGDAAVIELTARFDRLDLTPETMAFSASEIAEAVNQVTEVERTALELAAERIRAYHERQMPTDQEWTDAAGATLGWRWSAVSAAGLYVPGGLASYPSSVLMNAIPAKVAGVERLAIAVPTPDGQVNPLVLLAAQLSGVDKIYRIGGAQAIAALAYGTDTIAPVDKITGPGNAFVAAAKRRVFGKVGIDMIAGPSEILVIADKDNDPDWIALDLLSQAEHDESAQSILITNDTEFGQAVAQAVETRLETLQRRAIAGASWRDFGAVITVRNLEEAATLSNRIAPEHLELCVADPVALSKHTIHAGAIFLGQYTPEAIGDYVGGPNHVLPTARSARFSSGLSVMDFLKRTTLSQMTPEALRAIGPAAEILARSESLEAHGLSVTARLKRLNG</sequence>
<evidence type="ECO:0000256" key="13">
    <source>
        <dbReference type="HAMAP-Rule" id="MF_01024"/>
    </source>
</evidence>
<keyword evidence="6 13" id="KW-0028">Amino-acid biosynthesis</keyword>
<keyword evidence="9 13" id="KW-0560">Oxidoreductase</keyword>
<feature type="binding site" evidence="13 17">
    <location>
        <position position="259"/>
    </location>
    <ligand>
        <name>substrate</name>
    </ligand>
</feature>
<comment type="cofactor">
    <cofactor evidence="13 18">
        <name>Zn(2+)</name>
        <dbReference type="ChEBI" id="CHEBI:29105"/>
    </cofactor>
    <text evidence="13 18">Binds 1 zinc ion per subunit.</text>
</comment>
<comment type="catalytic activity">
    <reaction evidence="12 13">
        <text>L-histidinol + 2 NAD(+) + H2O = L-histidine + 2 NADH + 3 H(+)</text>
        <dbReference type="Rhea" id="RHEA:20641"/>
        <dbReference type="ChEBI" id="CHEBI:15377"/>
        <dbReference type="ChEBI" id="CHEBI:15378"/>
        <dbReference type="ChEBI" id="CHEBI:57540"/>
        <dbReference type="ChEBI" id="CHEBI:57595"/>
        <dbReference type="ChEBI" id="CHEBI:57699"/>
        <dbReference type="ChEBI" id="CHEBI:57945"/>
        <dbReference type="EC" id="1.1.1.23"/>
    </reaction>
</comment>
<dbReference type="Pfam" id="PF00815">
    <property type="entry name" value="Histidinol_dh"/>
    <property type="match status" value="1"/>
</dbReference>
<dbReference type="CDD" id="cd06572">
    <property type="entry name" value="Histidinol_dh"/>
    <property type="match status" value="1"/>
</dbReference>
<evidence type="ECO:0000256" key="2">
    <source>
        <dbReference type="ARBA" id="ARBA00004940"/>
    </source>
</evidence>
<dbReference type="UniPathway" id="UPA00031">
    <property type="reaction ID" value="UER00014"/>
</dbReference>
<feature type="binding site" evidence="13 17">
    <location>
        <position position="361"/>
    </location>
    <ligand>
        <name>substrate</name>
    </ligand>
</feature>
<dbReference type="EMBL" id="FNNP01000014">
    <property type="protein sequence ID" value="SDX88121.1"/>
    <property type="molecule type" value="Genomic_DNA"/>
</dbReference>
<reference evidence="21" key="1">
    <citation type="submission" date="2016-10" db="EMBL/GenBank/DDBJ databases">
        <authorList>
            <person name="Varghese N."/>
            <person name="Submissions S."/>
        </authorList>
    </citation>
    <scope>NUCLEOTIDE SEQUENCE [LARGE SCALE GENOMIC DNA]</scope>
    <source>
        <strain evidence="21">DSM 27839</strain>
    </source>
</reference>
<dbReference type="PIRSF" id="PIRSF000099">
    <property type="entry name" value="Histidinol_dh"/>
    <property type="match status" value="1"/>
</dbReference>
<dbReference type="GO" id="GO:0000105">
    <property type="term" value="P:L-histidine biosynthetic process"/>
    <property type="evidence" value="ECO:0007669"/>
    <property type="project" value="UniProtKB-UniRule"/>
</dbReference>
<name>A0A1H3FAY0_9RHOB</name>
<organism evidence="20 21">
    <name type="scientific">Ruegeria halocynthiae</name>
    <dbReference type="NCBI Taxonomy" id="985054"/>
    <lineage>
        <taxon>Bacteria</taxon>
        <taxon>Pseudomonadati</taxon>
        <taxon>Pseudomonadota</taxon>
        <taxon>Alphaproteobacteria</taxon>
        <taxon>Rhodobacterales</taxon>
        <taxon>Roseobacteraceae</taxon>
        <taxon>Ruegeria</taxon>
    </lineage>
</organism>
<dbReference type="HAMAP" id="MF_01024">
    <property type="entry name" value="HisD"/>
    <property type="match status" value="1"/>
</dbReference>
<keyword evidence="8 13" id="KW-0862">Zinc</keyword>
<feature type="active site" description="Proton acceptor" evidence="13 15">
    <location>
        <position position="328"/>
    </location>
</feature>
<evidence type="ECO:0000256" key="18">
    <source>
        <dbReference type="PIRSR" id="PIRSR000099-4"/>
    </source>
</evidence>
<evidence type="ECO:0000256" key="1">
    <source>
        <dbReference type="ARBA" id="ARBA00003850"/>
    </source>
</evidence>
<protein>
    <recommendedName>
        <fullName evidence="5 13">Histidinol dehydrogenase</fullName>
        <shortName evidence="13">HDH</shortName>
        <ecNumber evidence="4 13">1.1.1.23</ecNumber>
    </recommendedName>
</protein>
<evidence type="ECO:0000256" key="15">
    <source>
        <dbReference type="PIRSR" id="PIRSR000099-1"/>
    </source>
</evidence>
<dbReference type="Proteomes" id="UP000183400">
    <property type="component" value="Unassembled WGS sequence"/>
</dbReference>
<evidence type="ECO:0000256" key="17">
    <source>
        <dbReference type="PIRSR" id="PIRSR000099-3"/>
    </source>
</evidence>
<dbReference type="InterPro" id="IPR012131">
    <property type="entry name" value="Hstdl_DH"/>
</dbReference>
<dbReference type="Gene3D" id="1.20.5.1300">
    <property type="match status" value="1"/>
</dbReference>
<feature type="binding site" evidence="13 17">
    <location>
        <position position="262"/>
    </location>
    <ligand>
        <name>substrate</name>
    </ligand>
</feature>
<dbReference type="InterPro" id="IPR001692">
    <property type="entry name" value="Histidinol_DH_CS"/>
</dbReference>
<dbReference type="PANTHER" id="PTHR21256:SF2">
    <property type="entry name" value="HISTIDINE BIOSYNTHESIS TRIFUNCTIONAL PROTEIN"/>
    <property type="match status" value="1"/>
</dbReference>
<comment type="function">
    <text evidence="1 13">Catalyzes the sequential NAD-dependent oxidations of L-histidinol to L-histidinaldehyde and then to L-histidine.</text>
</comment>
<dbReference type="STRING" id="985054.SAMN05444358_11416"/>
<evidence type="ECO:0000256" key="12">
    <source>
        <dbReference type="ARBA" id="ARBA00049489"/>
    </source>
</evidence>
<feature type="binding site" evidence="13 18">
    <location>
        <position position="361"/>
    </location>
    <ligand>
        <name>Zn(2+)</name>
        <dbReference type="ChEBI" id="CHEBI:29105"/>
    </ligand>
</feature>
<dbReference type="InterPro" id="IPR016161">
    <property type="entry name" value="Ald_DH/histidinol_DH"/>
</dbReference>
<keyword evidence="10 13" id="KW-0520">NAD</keyword>
<evidence type="ECO:0000256" key="14">
    <source>
        <dbReference type="PIRNR" id="PIRNR000099"/>
    </source>
</evidence>
<evidence type="ECO:0000256" key="6">
    <source>
        <dbReference type="ARBA" id="ARBA00022605"/>
    </source>
</evidence>
<dbReference type="EC" id="1.1.1.23" evidence="4 13"/>
<feature type="active site" description="Proton acceptor" evidence="13 15">
    <location>
        <position position="327"/>
    </location>
</feature>
<evidence type="ECO:0000256" key="7">
    <source>
        <dbReference type="ARBA" id="ARBA00022723"/>
    </source>
</evidence>
<dbReference type="SUPFAM" id="SSF53720">
    <property type="entry name" value="ALDH-like"/>
    <property type="match status" value="1"/>
</dbReference>
<dbReference type="GO" id="GO:0008270">
    <property type="term" value="F:zinc ion binding"/>
    <property type="evidence" value="ECO:0007669"/>
    <property type="project" value="UniProtKB-UniRule"/>
</dbReference>
<evidence type="ECO:0000313" key="20">
    <source>
        <dbReference type="EMBL" id="SDX88121.1"/>
    </source>
</evidence>
<evidence type="ECO:0000256" key="10">
    <source>
        <dbReference type="ARBA" id="ARBA00023027"/>
    </source>
</evidence>
<feature type="binding site" evidence="13 17">
    <location>
        <position position="237"/>
    </location>
    <ligand>
        <name>substrate</name>
    </ligand>
</feature>
<feature type="binding site" evidence="13 18">
    <location>
        <position position="420"/>
    </location>
    <ligand>
        <name>Zn(2+)</name>
        <dbReference type="ChEBI" id="CHEBI:29105"/>
    </ligand>
</feature>
<feature type="binding site" evidence="13 18">
    <location>
        <position position="262"/>
    </location>
    <ligand>
        <name>Zn(2+)</name>
        <dbReference type="ChEBI" id="CHEBI:29105"/>
    </ligand>
</feature>
<dbReference type="PRINTS" id="PR00083">
    <property type="entry name" value="HOLDHDRGNASE"/>
</dbReference>